<organism evidence="1 2">
    <name type="scientific">Roseofilum casamattae BLCC-M143</name>
    <dbReference type="NCBI Taxonomy" id="3022442"/>
    <lineage>
        <taxon>Bacteria</taxon>
        <taxon>Bacillati</taxon>
        <taxon>Cyanobacteriota</taxon>
        <taxon>Cyanophyceae</taxon>
        <taxon>Desertifilales</taxon>
        <taxon>Desertifilaceae</taxon>
        <taxon>Roseofilum</taxon>
        <taxon>Roseofilum casamattae</taxon>
    </lineage>
</organism>
<keyword evidence="2" id="KW-1185">Reference proteome</keyword>
<evidence type="ECO:0000313" key="1">
    <source>
        <dbReference type="EMBL" id="MDJ1183614.1"/>
    </source>
</evidence>
<comment type="caution">
    <text evidence="1">The sequence shown here is derived from an EMBL/GenBank/DDBJ whole genome shotgun (WGS) entry which is preliminary data.</text>
</comment>
<protein>
    <recommendedName>
        <fullName evidence="3">XRE family transcriptional regulator</fullName>
    </recommendedName>
</protein>
<reference evidence="1 2" key="1">
    <citation type="submission" date="2023-01" db="EMBL/GenBank/DDBJ databases">
        <title>Novel diversity within Roseofilum (Cyanobacteria; Desertifilaceae) from marine benthic mats with descriptions of four novel species.</title>
        <authorList>
            <person name="Wang Y."/>
            <person name="Berthold D.E."/>
            <person name="Hu J."/>
            <person name="Lefler F.W."/>
            <person name="Laughinghouse H.D. IV."/>
        </authorList>
    </citation>
    <scope>NUCLEOTIDE SEQUENCE [LARGE SCALE GENOMIC DNA]</scope>
    <source>
        <strain evidence="1 2">BLCC-M143</strain>
    </source>
</reference>
<dbReference type="EMBL" id="JAQOSQ010000009">
    <property type="protein sequence ID" value="MDJ1183614.1"/>
    <property type="molecule type" value="Genomic_DNA"/>
</dbReference>
<name>A0ABT7BWN7_9CYAN</name>
<sequence>MAKTLKASEPGLDLVYIAIRRKGWTKTQTSRWWKDANSSQATLRRFWRGIGIDYYTFQQICEVAGVDWKSVAEEPYKYQYAERRTTPSAATRKRQSSPLPQLEELENDSLARLSHTWRILSLMLLLECDRPDSYPSMSKLA</sequence>
<evidence type="ECO:0000313" key="2">
    <source>
        <dbReference type="Proteomes" id="UP001232992"/>
    </source>
</evidence>
<proteinExistence type="predicted"/>
<dbReference type="Proteomes" id="UP001232992">
    <property type="component" value="Unassembled WGS sequence"/>
</dbReference>
<evidence type="ECO:0008006" key="3">
    <source>
        <dbReference type="Google" id="ProtNLM"/>
    </source>
</evidence>
<gene>
    <name evidence="1" type="ORF">PMH09_10425</name>
</gene>
<accession>A0ABT7BWN7</accession>
<dbReference type="RefSeq" id="WP_283758267.1">
    <property type="nucleotide sequence ID" value="NZ_JAQOSQ010000009.1"/>
</dbReference>